<feature type="compositionally biased region" description="Polar residues" evidence="1">
    <location>
        <begin position="147"/>
        <end position="157"/>
    </location>
</feature>
<organism evidence="2 3">
    <name type="scientific">Glarea lozoyensis (strain ATCC 20868 / MF5171)</name>
    <dbReference type="NCBI Taxonomy" id="1116229"/>
    <lineage>
        <taxon>Eukaryota</taxon>
        <taxon>Fungi</taxon>
        <taxon>Dikarya</taxon>
        <taxon>Ascomycota</taxon>
        <taxon>Pezizomycotina</taxon>
        <taxon>Leotiomycetes</taxon>
        <taxon>Helotiales</taxon>
        <taxon>Helotiaceae</taxon>
        <taxon>Glarea</taxon>
    </lineage>
</organism>
<dbReference type="AlphaFoldDB" id="S3D444"/>
<feature type="compositionally biased region" description="Low complexity" evidence="1">
    <location>
        <begin position="429"/>
        <end position="442"/>
    </location>
</feature>
<gene>
    <name evidence="2" type="ORF">GLAREA_06244</name>
</gene>
<protein>
    <submittedName>
        <fullName evidence="2">Uncharacterized protein</fullName>
    </submittedName>
</protein>
<feature type="region of interest" description="Disordered" evidence="1">
    <location>
        <begin position="1"/>
        <end position="157"/>
    </location>
</feature>
<dbReference type="HOGENOM" id="CLU_490974_0_0_1"/>
<feature type="compositionally biased region" description="Basic and acidic residues" evidence="1">
    <location>
        <begin position="323"/>
        <end position="362"/>
    </location>
</feature>
<sequence>MAPQPAYVVDYDDEKKKAVKGTKQSARSSKKLPKISQREPEKDSSKRRKQLEFAPERRPEKNVEIITEREIKHDRRSSFSSTSPKSPRKSARPPSAHKNQNFPRVKEEQPRHFGIQPAQPTPSAPPLVSHMTQPTMSQPIARPRAQTAFTSPYPSRPTSYHAAYSGSYGAGPPLSGSAWANYVPQPQAPTYNPPTIIAPSHSPSPYAQGQNYQYSTPVYHAPSVPGSDYFGSQASSAPERPMSARPLSSRFDTPARTASGYGMRDTTAHEQSMSYDSLYHDDGYASQAEGVIARPRNSIRQPSRRSQQAYESDYDRMPPPPRPSDRPERRSSLRHSMEHSPAESYPDDRGERRTLIRDDPPRTRRTSKHRNSVTYDLPDAPQEREPSRTRRPASHRNSASYDIADSMSRVTLEPQSNQGRRRSSYYGPSAATSGHTSSSAASGLEAKMNAATHYQDDVGGPTPQLTAEALKKQQRRHHGGSSRSSASRDESDYRKSATTRTTRSGSGNDDENVTIKVTGRAHVNVGGAQIDCPDGGEIEIKRQQRGNRGGSDRSISEYGPYPGQAQIDDRRSRVDQPAGRSRISSQHSYTRATKYVGEGYF</sequence>
<feature type="compositionally biased region" description="Basic and acidic residues" evidence="1">
    <location>
        <begin position="486"/>
        <end position="495"/>
    </location>
</feature>
<dbReference type="EMBL" id="KE145358">
    <property type="protein sequence ID" value="EPE33232.1"/>
    <property type="molecule type" value="Genomic_DNA"/>
</dbReference>
<reference evidence="2 3" key="1">
    <citation type="journal article" date="2013" name="BMC Genomics">
        <title>Genomics-driven discovery of the pneumocandin biosynthetic gene cluster in the fungus Glarea lozoyensis.</title>
        <authorList>
            <person name="Chen L."/>
            <person name="Yue Q."/>
            <person name="Zhang X."/>
            <person name="Xiang M."/>
            <person name="Wang C."/>
            <person name="Li S."/>
            <person name="Che Y."/>
            <person name="Ortiz-Lopez F.J."/>
            <person name="Bills G.F."/>
            <person name="Liu X."/>
            <person name="An Z."/>
        </authorList>
    </citation>
    <scope>NUCLEOTIDE SEQUENCE [LARGE SCALE GENOMIC DNA]</scope>
    <source>
        <strain evidence="3">ATCC 20868 / MF5171</strain>
    </source>
</reference>
<name>S3D444_GLAL2</name>
<dbReference type="GeneID" id="19465298"/>
<evidence type="ECO:0000256" key="1">
    <source>
        <dbReference type="SAM" id="MobiDB-lite"/>
    </source>
</evidence>
<feature type="region of interest" description="Disordered" evidence="1">
    <location>
        <begin position="228"/>
        <end position="442"/>
    </location>
</feature>
<dbReference type="RefSeq" id="XP_008079849.1">
    <property type="nucleotide sequence ID" value="XM_008081658.1"/>
</dbReference>
<feature type="region of interest" description="Disordered" evidence="1">
    <location>
        <begin position="192"/>
        <end position="211"/>
    </location>
</feature>
<dbReference type="OrthoDB" id="4898142at2759"/>
<dbReference type="OMA" id="GRSNSYH"/>
<feature type="compositionally biased region" description="Polar residues" evidence="1">
    <location>
        <begin position="298"/>
        <end position="310"/>
    </location>
</feature>
<evidence type="ECO:0000313" key="2">
    <source>
        <dbReference type="EMBL" id="EPE33232.1"/>
    </source>
</evidence>
<accession>S3D444</accession>
<feature type="compositionally biased region" description="Polar residues" evidence="1">
    <location>
        <begin position="201"/>
        <end position="211"/>
    </location>
</feature>
<dbReference type="Proteomes" id="UP000016922">
    <property type="component" value="Unassembled WGS sequence"/>
</dbReference>
<feature type="compositionally biased region" description="Basic and acidic residues" evidence="1">
    <location>
        <begin position="36"/>
        <end position="77"/>
    </location>
</feature>
<evidence type="ECO:0000313" key="3">
    <source>
        <dbReference type="Proteomes" id="UP000016922"/>
    </source>
</evidence>
<feature type="compositionally biased region" description="Low complexity" evidence="1">
    <location>
        <begin position="498"/>
        <end position="507"/>
    </location>
</feature>
<feature type="region of interest" description="Disordered" evidence="1">
    <location>
        <begin position="469"/>
        <end position="589"/>
    </location>
</feature>
<dbReference type="eggNOG" id="ENOG502QS87">
    <property type="taxonomic scope" value="Eukaryota"/>
</dbReference>
<dbReference type="STRING" id="1116229.S3D444"/>
<keyword evidence="3" id="KW-1185">Reference proteome</keyword>
<dbReference type="KEGG" id="glz:GLAREA_06244"/>
<proteinExistence type="predicted"/>